<protein>
    <submittedName>
        <fullName evidence="2">Uncharacterized protein</fullName>
    </submittedName>
</protein>
<feature type="region of interest" description="Disordered" evidence="1">
    <location>
        <begin position="46"/>
        <end position="71"/>
    </location>
</feature>
<comment type="caution">
    <text evidence="2">The sequence shown here is derived from an EMBL/GenBank/DDBJ whole genome shotgun (WGS) entry which is preliminary data.</text>
</comment>
<sequence length="71" mass="7665">MWARALWAGSAGPGCQSVQVTHTGWMQIGFLVTLLPFFSITDRGELSPRDCSSRSLKLPPSLLRSSGGSEQ</sequence>
<dbReference type="Proteomes" id="UP001396334">
    <property type="component" value="Unassembled WGS sequence"/>
</dbReference>
<accession>A0ABR2NCJ7</accession>
<proteinExistence type="predicted"/>
<keyword evidence="3" id="KW-1185">Reference proteome</keyword>
<dbReference type="EMBL" id="JBBPBN010000174">
    <property type="protein sequence ID" value="KAK8973887.1"/>
    <property type="molecule type" value="Genomic_DNA"/>
</dbReference>
<evidence type="ECO:0000313" key="2">
    <source>
        <dbReference type="EMBL" id="KAK8973887.1"/>
    </source>
</evidence>
<evidence type="ECO:0000313" key="3">
    <source>
        <dbReference type="Proteomes" id="UP001396334"/>
    </source>
</evidence>
<evidence type="ECO:0000256" key="1">
    <source>
        <dbReference type="SAM" id="MobiDB-lite"/>
    </source>
</evidence>
<reference evidence="2 3" key="1">
    <citation type="journal article" date="2024" name="G3 (Bethesda)">
        <title>Genome assembly of Hibiscus sabdariffa L. provides insights into metabolisms of medicinal natural products.</title>
        <authorList>
            <person name="Kim T."/>
        </authorList>
    </citation>
    <scope>NUCLEOTIDE SEQUENCE [LARGE SCALE GENOMIC DNA]</scope>
    <source>
        <strain evidence="2">TK-2024</strain>
        <tissue evidence="2">Old leaves</tissue>
    </source>
</reference>
<gene>
    <name evidence="2" type="ORF">V6N11_013044</name>
</gene>
<feature type="compositionally biased region" description="Low complexity" evidence="1">
    <location>
        <begin position="53"/>
        <end position="71"/>
    </location>
</feature>
<organism evidence="2 3">
    <name type="scientific">Hibiscus sabdariffa</name>
    <name type="common">roselle</name>
    <dbReference type="NCBI Taxonomy" id="183260"/>
    <lineage>
        <taxon>Eukaryota</taxon>
        <taxon>Viridiplantae</taxon>
        <taxon>Streptophyta</taxon>
        <taxon>Embryophyta</taxon>
        <taxon>Tracheophyta</taxon>
        <taxon>Spermatophyta</taxon>
        <taxon>Magnoliopsida</taxon>
        <taxon>eudicotyledons</taxon>
        <taxon>Gunneridae</taxon>
        <taxon>Pentapetalae</taxon>
        <taxon>rosids</taxon>
        <taxon>malvids</taxon>
        <taxon>Malvales</taxon>
        <taxon>Malvaceae</taxon>
        <taxon>Malvoideae</taxon>
        <taxon>Hibiscus</taxon>
    </lineage>
</organism>
<name>A0ABR2NCJ7_9ROSI</name>